<keyword evidence="4" id="KW-1185">Reference proteome</keyword>
<protein>
    <recommendedName>
        <fullName evidence="2">FMP27/BLTP2/Hobbit GFWDK motif-containing RBG unit domain-containing protein</fullName>
    </recommendedName>
</protein>
<organism evidence="3 4">
    <name type="scientific">Batillaria attramentaria</name>
    <dbReference type="NCBI Taxonomy" id="370345"/>
    <lineage>
        <taxon>Eukaryota</taxon>
        <taxon>Metazoa</taxon>
        <taxon>Spiralia</taxon>
        <taxon>Lophotrochozoa</taxon>
        <taxon>Mollusca</taxon>
        <taxon>Gastropoda</taxon>
        <taxon>Caenogastropoda</taxon>
        <taxon>Sorbeoconcha</taxon>
        <taxon>Cerithioidea</taxon>
        <taxon>Batillariidae</taxon>
        <taxon>Batillaria</taxon>
    </lineage>
</organism>
<evidence type="ECO:0000256" key="1">
    <source>
        <dbReference type="SAM" id="MobiDB-lite"/>
    </source>
</evidence>
<evidence type="ECO:0000313" key="4">
    <source>
        <dbReference type="Proteomes" id="UP001519460"/>
    </source>
</evidence>
<gene>
    <name evidence="3" type="ORF">BaRGS_00023319</name>
</gene>
<dbReference type="AlphaFoldDB" id="A0ABD0KE26"/>
<dbReference type="PANTHER" id="PTHR15678:SF6">
    <property type="entry name" value="BRIDGE-LIKE LIPID TRANSFER PROTEIN FAMILY MEMBER 2"/>
    <property type="match status" value="1"/>
</dbReference>
<comment type="caution">
    <text evidence="3">The sequence shown here is derived from an EMBL/GenBank/DDBJ whole genome shotgun (WGS) entry which is preliminary data.</text>
</comment>
<accession>A0ABD0KE26</accession>
<dbReference type="EMBL" id="JACVVK020000195">
    <property type="protein sequence ID" value="KAK7485371.1"/>
    <property type="molecule type" value="Genomic_DNA"/>
</dbReference>
<sequence length="1271" mass="146120">MLSVEVCDDPFEVKIGLNYELLKDEVIESKKRTEVMDSKLEQLLKTKNIPVNKREELYANLYKKSSDIYIQRSKQMYSNRPATSQLLTWLMEDIEIVALADLSYHGRRNVIDVMKEIDKDSPPPTDDMEFTSLWCRSVKFSLKQWSVSLRDFPQPMIDITNMHVWGRLIGAEREGTMRAKRTCSVEVDAPWGDMEVERNLPALKFFHDFSSDLKTYTLAYGVCWEPAVALFNLAMDLISKPSVDPSRPLPFWDKMRLLLHGRLTMAIARMSWLYHASLDPYNNTELMDWTWSNLVLDWTNGQFVLKGDLDISVRTASKYNESRLLHLPNLKFCVGLEWLCLGDPNDHHSVMPCAPDKVPDFSLEEHDSFRKFRSQNLNLDLSLKTKPDPSNPKNIPSAPEFYASSLRFLEKIKQCMFSVTRPVRRGNLFGVISARKPQLTRHYRKIRLVVDFHRFVISHWMSNAKQHGAELVADSFQLRMCNRLTLVPIEDGLLHRPEASWSIKYLTCTLGPTQAFLCQEARPNESSSSGGAPVDRSFFLSVSKISYHRAESRNPKPELQIDPEQAHKTPRHSVAIHEMRGAWNERNRAVVLGLYDSYMKAQALRRNLSSEALKGFKVEQGQSGAMRNRSFSLNSPQGEAQAAADPTSPSPLSKLQTGHAHSMLLKLVSESDSKSVAFTEEPSNSNMELLHGVKACQPVSILSTNWLIELHNSQVMVKGCETPGFLIISMARAKVISYIHMPIWRASQLRSKSTWTGNVDCMQYYATVDPDFVFKDDNIPWLSRENVEDRSGTGLTGLPEMVSSGQSVGSVVSSTVPKSASGEQTVQLQRIIHRCNCKFYYANYGDVDPNSLSEVPLPPAEDTDVMTQEQGVDTFTLLHESVHAYSNSVQFTVIMDIVNNLLLYVEPKKKEASEKLQSMRFKLQLSRDEDQKKPILQLQEVVREQVQHLRKLERDFYVAKMNGDEELMQGLEVEMEEVKNWINTKNEELSMRISCYNESQLQMRAQMKIEKAQQAHVVRRNEVCFKYAKWRLTERDGHCGIAEVELRNFVYTKVNRDDNTWTHQLELGWVKMENLLSDSFYQRVLMPRDPLGQDGENRQMLLRIFCSEHPPVGGIPVKEHFEVNVAPIQIQMTYQLYKAVMQYFFPDKNIETDDDDELEGGKKKGDKKASKKDREKEKEPAASMKKNPSFSSADEIHKMRERAAKNNTFLYVKVPEVQARVSYKGEKEKNIEDVHDFSFVLPTMEYHNCIWTWFDFFIVMKNMAKRVVLSQ</sequence>
<evidence type="ECO:0000313" key="3">
    <source>
        <dbReference type="EMBL" id="KAK7485371.1"/>
    </source>
</evidence>
<feature type="region of interest" description="Disordered" evidence="1">
    <location>
        <begin position="549"/>
        <end position="570"/>
    </location>
</feature>
<feature type="non-terminal residue" evidence="3">
    <location>
        <position position="1271"/>
    </location>
</feature>
<dbReference type="InterPro" id="IPR045167">
    <property type="entry name" value="Hobbit"/>
</dbReference>
<dbReference type="SMART" id="SM01214">
    <property type="entry name" value="Fmp27_GFWDK"/>
    <property type="match status" value="1"/>
</dbReference>
<evidence type="ECO:0000259" key="2">
    <source>
        <dbReference type="SMART" id="SM01214"/>
    </source>
</evidence>
<dbReference type="Proteomes" id="UP001519460">
    <property type="component" value="Unassembled WGS sequence"/>
</dbReference>
<feature type="compositionally biased region" description="Polar residues" evidence="1">
    <location>
        <begin position="625"/>
        <end position="638"/>
    </location>
</feature>
<dbReference type="Pfam" id="PF10344">
    <property type="entry name" value="Hobbit"/>
    <property type="match status" value="1"/>
</dbReference>
<dbReference type="InterPro" id="IPR019441">
    <property type="entry name" value="FMP27/BLTP2/Hobbit_GFWDK_RBG"/>
</dbReference>
<feature type="region of interest" description="Disordered" evidence="1">
    <location>
        <begin position="1154"/>
        <end position="1194"/>
    </location>
</feature>
<feature type="domain" description="FMP27/BLTP2/Hobbit GFWDK motif-containing RBG unit" evidence="2">
    <location>
        <begin position="151"/>
        <end position="283"/>
    </location>
</feature>
<dbReference type="PANTHER" id="PTHR15678">
    <property type="entry name" value="ANTIGEN MLAA-22-RELATED"/>
    <property type="match status" value="1"/>
</dbReference>
<feature type="region of interest" description="Disordered" evidence="1">
    <location>
        <begin position="625"/>
        <end position="656"/>
    </location>
</feature>
<reference evidence="3 4" key="1">
    <citation type="journal article" date="2023" name="Sci. Data">
        <title>Genome assembly of the Korean intertidal mud-creeper Batillaria attramentaria.</title>
        <authorList>
            <person name="Patra A.K."/>
            <person name="Ho P.T."/>
            <person name="Jun S."/>
            <person name="Lee S.J."/>
            <person name="Kim Y."/>
            <person name="Won Y.J."/>
        </authorList>
    </citation>
    <scope>NUCLEOTIDE SEQUENCE [LARGE SCALE GENOMIC DNA]</scope>
    <source>
        <strain evidence="3">Wonlab-2016</strain>
    </source>
</reference>
<name>A0ABD0KE26_9CAEN</name>
<proteinExistence type="predicted"/>